<protein>
    <submittedName>
        <fullName evidence="1">Uncharacterized protein</fullName>
    </submittedName>
</protein>
<reference evidence="2" key="1">
    <citation type="submission" date="2016-11" db="EMBL/GenBank/DDBJ databases">
        <authorList>
            <person name="Varghese N."/>
            <person name="Submissions S."/>
        </authorList>
    </citation>
    <scope>NUCLEOTIDE SEQUENCE [LARGE SCALE GENOMIC DNA]</scope>
    <source>
        <strain evidence="2">DSM 2635</strain>
    </source>
</reference>
<accession>A0A1M5PGK1</accession>
<evidence type="ECO:0000313" key="2">
    <source>
        <dbReference type="Proteomes" id="UP000243255"/>
    </source>
</evidence>
<organism evidence="1 2">
    <name type="scientific">Asaccharospora irregularis DSM 2635</name>
    <dbReference type="NCBI Taxonomy" id="1121321"/>
    <lineage>
        <taxon>Bacteria</taxon>
        <taxon>Bacillati</taxon>
        <taxon>Bacillota</taxon>
        <taxon>Clostridia</taxon>
        <taxon>Peptostreptococcales</taxon>
        <taxon>Peptostreptococcaceae</taxon>
        <taxon>Asaccharospora</taxon>
    </lineage>
</organism>
<sequence length="38" mass="4323">MGRYLKCLNHLILIGRIETCVLMATFKVMQKGLMNGIL</sequence>
<gene>
    <name evidence="1" type="ORF">SAMN04488530_11413</name>
</gene>
<name>A0A1M5PGK1_9FIRM</name>
<dbReference type="EMBL" id="FQWX01000014">
    <property type="protein sequence ID" value="SHH00403.1"/>
    <property type="molecule type" value="Genomic_DNA"/>
</dbReference>
<dbReference type="Proteomes" id="UP000243255">
    <property type="component" value="Unassembled WGS sequence"/>
</dbReference>
<evidence type="ECO:0000313" key="1">
    <source>
        <dbReference type="EMBL" id="SHH00403.1"/>
    </source>
</evidence>
<dbReference type="AlphaFoldDB" id="A0A1M5PGK1"/>
<proteinExistence type="predicted"/>
<keyword evidence="2" id="KW-1185">Reference proteome</keyword>